<keyword evidence="4 9" id="KW-0862">Zinc</keyword>
<evidence type="ECO:0000256" key="2">
    <source>
        <dbReference type="ARBA" id="ARBA00022723"/>
    </source>
</evidence>
<proteinExistence type="predicted"/>
<accession>A0A814D2S6</accession>
<dbReference type="InterPro" id="IPR041645">
    <property type="entry name" value="ADAMTS_CR_2"/>
</dbReference>
<dbReference type="GO" id="GO:0046872">
    <property type="term" value="F:metal ion binding"/>
    <property type="evidence" value="ECO:0007669"/>
    <property type="project" value="UniProtKB-KW"/>
</dbReference>
<evidence type="ECO:0000256" key="3">
    <source>
        <dbReference type="ARBA" id="ARBA00022801"/>
    </source>
</evidence>
<feature type="signal peptide" evidence="10">
    <location>
        <begin position="1"/>
        <end position="18"/>
    </location>
</feature>
<dbReference type="PROSITE" id="PS50026">
    <property type="entry name" value="EGF_3"/>
    <property type="match status" value="1"/>
</dbReference>
<dbReference type="EMBL" id="CAJNOC010002759">
    <property type="protein sequence ID" value="CAF0950091.1"/>
    <property type="molecule type" value="Genomic_DNA"/>
</dbReference>
<sequence length="720" mass="79620">MKILNTLVFICLVGFIYGILVDRNDDHVIVDKPEIITIEDGVNLPKKFQLNLGDAGGNLQGVFEEIPKQELPKVTVIENGHHRTVLEQSHEDFQVYSEKNGRGFATLSRNKRDSKDEYKVMARLFGDLDSQHYDLVHDSRSRHLLFKRNTGESIDFNSDYIVPDEFKNMPKKDFRFRPKAVNGQPVVFTLEALAVVDPSVYNLFKTLLNTTNDNLIFENIRAYYAHVMNGVDNKYQNSLRNDPDLRMNIRLVQIIIVTQQVDAKWTDRSIVGDLTYSTYNGKEVILINKVLTEFKAFLNSLNSSFVYDHALAVFNKDLWTDTTTNAPESRAGVAGVAYLGGVCLNNLRLSINEESGGLKNLYVIAHEIGHNLGSDHDDLAINSCDSSLNFIMSPSIGFTNFANSQRFSTCSINAFKSRLLINYGVAKAESQCLLNNSAVVPNYVLNANYTMAGQKYNLDFQCKTLFGKDASFCQLDQSILCQKLYCRKNMNDDLCWTAGPPVEGTTCDSGKICVQGSCVSSSNSLVSVCPFGDYEVYDGDYGITTGAAVIKCQDYFPLLAKASYSVPGFCNSAYGLSQCCSSCQKYKLLTCMDELINCPQYLSSCPSSFFTSGSLAGRYVRDVCKATCKTCTQTAITCSVGLCKNGGLCVNSSVSSDGLFAFRCVCPSGTSGELCETKFSTYGQNQADSPSTSQILRTTTTRPITTTTRPITTSTRPITT</sequence>
<evidence type="ECO:0000256" key="4">
    <source>
        <dbReference type="ARBA" id="ARBA00022833"/>
    </source>
</evidence>
<feature type="non-terminal residue" evidence="13">
    <location>
        <position position="1"/>
    </location>
</feature>
<feature type="chain" id="PRO_5032576407" evidence="10">
    <location>
        <begin position="19"/>
        <end position="720"/>
    </location>
</feature>
<feature type="binding site" evidence="9">
    <location>
        <position position="376"/>
    </location>
    <ligand>
        <name>Zn(2+)</name>
        <dbReference type="ChEBI" id="CHEBI:29105"/>
        <note>catalytic</note>
    </ligand>
</feature>
<keyword evidence="7" id="KW-0325">Glycoprotein</keyword>
<evidence type="ECO:0000313" key="14">
    <source>
        <dbReference type="Proteomes" id="UP000663879"/>
    </source>
</evidence>
<feature type="binding site" evidence="9">
    <location>
        <position position="370"/>
    </location>
    <ligand>
        <name>Zn(2+)</name>
        <dbReference type="ChEBI" id="CHEBI:29105"/>
        <note>catalytic</note>
    </ligand>
</feature>
<dbReference type="Gene3D" id="3.40.1620.60">
    <property type="match status" value="1"/>
</dbReference>
<keyword evidence="8" id="KW-0245">EGF-like domain</keyword>
<dbReference type="Gene3D" id="2.10.25.10">
    <property type="entry name" value="Laminin"/>
    <property type="match status" value="1"/>
</dbReference>
<comment type="caution">
    <text evidence="13">The sequence shown here is derived from an EMBL/GenBank/DDBJ whole genome shotgun (WGS) entry which is preliminary data.</text>
</comment>
<evidence type="ECO:0000256" key="5">
    <source>
        <dbReference type="ARBA" id="ARBA00023049"/>
    </source>
</evidence>
<comment type="caution">
    <text evidence="8">Lacks conserved residue(s) required for the propagation of feature annotation.</text>
</comment>
<keyword evidence="3" id="KW-0378">Hydrolase</keyword>
<keyword evidence="14" id="KW-1185">Reference proteome</keyword>
<dbReference type="SMART" id="SM00608">
    <property type="entry name" value="ACR"/>
    <property type="match status" value="1"/>
</dbReference>
<keyword evidence="6 8" id="KW-1015">Disulfide bond</keyword>
<dbReference type="PANTHER" id="PTHR11905:SF159">
    <property type="entry name" value="ADAM METALLOPROTEASE"/>
    <property type="match status" value="1"/>
</dbReference>
<organism evidence="13 14">
    <name type="scientific">Brachionus calyciflorus</name>
    <dbReference type="NCBI Taxonomy" id="104777"/>
    <lineage>
        <taxon>Eukaryota</taxon>
        <taxon>Metazoa</taxon>
        <taxon>Spiralia</taxon>
        <taxon>Gnathifera</taxon>
        <taxon>Rotifera</taxon>
        <taxon>Eurotatoria</taxon>
        <taxon>Monogononta</taxon>
        <taxon>Pseudotrocha</taxon>
        <taxon>Ploima</taxon>
        <taxon>Brachionidae</taxon>
        <taxon>Brachionus</taxon>
    </lineage>
</organism>
<dbReference type="InterPro" id="IPR001590">
    <property type="entry name" value="Peptidase_M12B"/>
</dbReference>
<gene>
    <name evidence="13" type="ORF">OXX778_LOCUS13893</name>
</gene>
<dbReference type="AlphaFoldDB" id="A0A814D2S6"/>
<dbReference type="Pfam" id="PF17771">
    <property type="entry name" value="ADAMTS_CR_2"/>
    <property type="match status" value="1"/>
</dbReference>
<feature type="active site" evidence="9">
    <location>
        <position position="367"/>
    </location>
</feature>
<evidence type="ECO:0000256" key="7">
    <source>
        <dbReference type="ARBA" id="ARBA00023180"/>
    </source>
</evidence>
<keyword evidence="10" id="KW-0732">Signal</keyword>
<dbReference type="CDD" id="cd00054">
    <property type="entry name" value="EGF_CA"/>
    <property type="match status" value="1"/>
</dbReference>
<feature type="domain" description="Peptidase M12B" evidence="12">
    <location>
        <begin position="188"/>
        <end position="419"/>
    </location>
</feature>
<dbReference type="OrthoDB" id="10035764at2759"/>
<keyword evidence="2 9" id="KW-0479">Metal-binding</keyword>
<dbReference type="InterPro" id="IPR006586">
    <property type="entry name" value="ADAM_Cys-rich"/>
</dbReference>
<evidence type="ECO:0000259" key="12">
    <source>
        <dbReference type="PROSITE" id="PS50215"/>
    </source>
</evidence>
<reference evidence="13" key="1">
    <citation type="submission" date="2021-02" db="EMBL/GenBank/DDBJ databases">
        <authorList>
            <person name="Nowell W R."/>
        </authorList>
    </citation>
    <scope>NUCLEOTIDE SEQUENCE</scope>
    <source>
        <strain evidence="13">Ploen Becks lab</strain>
    </source>
</reference>
<evidence type="ECO:0000256" key="6">
    <source>
        <dbReference type="ARBA" id="ARBA00023157"/>
    </source>
</evidence>
<protein>
    <submittedName>
        <fullName evidence="13">Uncharacterized protein</fullName>
    </submittedName>
</protein>
<keyword evidence="1" id="KW-0645">Protease</keyword>
<evidence type="ECO:0000256" key="10">
    <source>
        <dbReference type="SAM" id="SignalP"/>
    </source>
</evidence>
<dbReference type="Pfam" id="PF13688">
    <property type="entry name" value="Reprolysin_5"/>
    <property type="match status" value="1"/>
</dbReference>
<keyword evidence="5" id="KW-0482">Metalloprotease</keyword>
<dbReference type="InterPro" id="IPR024079">
    <property type="entry name" value="MetalloPept_cat_dom_sf"/>
</dbReference>
<evidence type="ECO:0000256" key="8">
    <source>
        <dbReference type="PROSITE-ProRule" id="PRU00076"/>
    </source>
</evidence>
<dbReference type="PROSITE" id="PS00022">
    <property type="entry name" value="EGF_1"/>
    <property type="match status" value="1"/>
</dbReference>
<feature type="disulfide bond" evidence="8">
    <location>
        <begin position="666"/>
        <end position="675"/>
    </location>
</feature>
<evidence type="ECO:0000256" key="9">
    <source>
        <dbReference type="PROSITE-ProRule" id="PRU00276"/>
    </source>
</evidence>
<dbReference type="PROSITE" id="PS50215">
    <property type="entry name" value="ADAM_MEPRO"/>
    <property type="match status" value="1"/>
</dbReference>
<dbReference type="Gene3D" id="3.40.390.10">
    <property type="entry name" value="Collagenase (Catalytic Domain)"/>
    <property type="match status" value="1"/>
</dbReference>
<evidence type="ECO:0000256" key="1">
    <source>
        <dbReference type="ARBA" id="ARBA00022670"/>
    </source>
</evidence>
<dbReference type="GO" id="GO:0006508">
    <property type="term" value="P:proteolysis"/>
    <property type="evidence" value="ECO:0007669"/>
    <property type="project" value="UniProtKB-KW"/>
</dbReference>
<dbReference type="GO" id="GO:0004222">
    <property type="term" value="F:metalloendopeptidase activity"/>
    <property type="evidence" value="ECO:0007669"/>
    <property type="project" value="InterPro"/>
</dbReference>
<dbReference type="SUPFAM" id="SSF55486">
    <property type="entry name" value="Metalloproteases ('zincins'), catalytic domain"/>
    <property type="match status" value="1"/>
</dbReference>
<dbReference type="Proteomes" id="UP000663879">
    <property type="component" value="Unassembled WGS sequence"/>
</dbReference>
<dbReference type="SMART" id="SM00181">
    <property type="entry name" value="EGF"/>
    <property type="match status" value="1"/>
</dbReference>
<name>A0A814D2S6_9BILA</name>
<dbReference type="InterPro" id="IPR000742">
    <property type="entry name" value="EGF"/>
</dbReference>
<dbReference type="SUPFAM" id="SSF57196">
    <property type="entry name" value="EGF/Laminin"/>
    <property type="match status" value="1"/>
</dbReference>
<feature type="domain" description="EGF-like" evidence="11">
    <location>
        <begin position="634"/>
        <end position="676"/>
    </location>
</feature>
<feature type="binding site" evidence="9">
    <location>
        <position position="366"/>
    </location>
    <ligand>
        <name>Zn(2+)</name>
        <dbReference type="ChEBI" id="CHEBI:29105"/>
        <note>catalytic</note>
    </ligand>
</feature>
<evidence type="ECO:0000313" key="13">
    <source>
        <dbReference type="EMBL" id="CAF0950091.1"/>
    </source>
</evidence>
<evidence type="ECO:0000259" key="11">
    <source>
        <dbReference type="PROSITE" id="PS50026"/>
    </source>
</evidence>
<dbReference type="PANTHER" id="PTHR11905">
    <property type="entry name" value="ADAM A DISINTEGRIN AND METALLOPROTEASE DOMAIN"/>
    <property type="match status" value="1"/>
</dbReference>